<keyword evidence="10" id="KW-0718">Serine biosynthesis</keyword>
<dbReference type="STRING" id="29421.B2M20_04545"/>
<sequence>MTVAKPASRPNVPHFSSGPCAKRPGWTPQNLKDAALGRSHRAKIGKTRLKLAIDLTREVLEIPADYKIGIVPASDTGAVEMALWSLLGARPVTAIAWESFGEGWITDILKQLKLKDVTKLTAGYGELPDLAKADPASDIVFTWNGTTSGVRVPNADWISATREGLTICDATSAAFAQPLDWAKLDVVTFSWQKALGGEAAHGMLILSPRAVARLESYTPPWPMPKIFRMTKGGKLIDGIFAGETINTPSMLCVEDYLDALNWGKSVGGLKGMIARADANTKVLSDWVAKTPWIDFLAKDPAIRSNTSVCLKVVDSTITSLPPESQADFAKKLVGAIEKEGAGYDFGYYRDAPPGLRIWCGATVEASDVALLTQWIDWAFAEAKASLAKAA</sequence>
<comment type="caution">
    <text evidence="13">The sequence shown here is derived from an EMBL/GenBank/DDBJ whole genome shotgun (WGS) entry which is preliminary data.</text>
</comment>
<dbReference type="InterPro" id="IPR015424">
    <property type="entry name" value="PyrdxlP-dep_Trfase"/>
</dbReference>
<evidence type="ECO:0000256" key="10">
    <source>
        <dbReference type="ARBA" id="ARBA00023299"/>
    </source>
</evidence>
<dbReference type="AlphaFoldDB" id="A0A1V4I287"/>
<dbReference type="Gene3D" id="3.90.1150.10">
    <property type="entry name" value="Aspartate Aminotransferase, domain 1"/>
    <property type="match status" value="1"/>
</dbReference>
<evidence type="ECO:0000313" key="13">
    <source>
        <dbReference type="EMBL" id="OPH83932.1"/>
    </source>
</evidence>
<feature type="region of interest" description="Disordered" evidence="12">
    <location>
        <begin position="1"/>
        <end position="23"/>
    </location>
</feature>
<evidence type="ECO:0000313" key="14">
    <source>
        <dbReference type="Proteomes" id="UP000189940"/>
    </source>
</evidence>
<evidence type="ECO:0000256" key="5">
    <source>
        <dbReference type="ARBA" id="ARBA00022490"/>
    </source>
</evidence>
<keyword evidence="8 13" id="KW-0808">Transferase</keyword>
<evidence type="ECO:0000256" key="2">
    <source>
        <dbReference type="ARBA" id="ARBA00005099"/>
    </source>
</evidence>
<dbReference type="UniPathway" id="UPA00135">
    <property type="reaction ID" value="UER00197"/>
</dbReference>
<evidence type="ECO:0000256" key="1">
    <source>
        <dbReference type="ARBA" id="ARBA00001933"/>
    </source>
</evidence>
<dbReference type="GO" id="GO:0004648">
    <property type="term" value="F:O-phospho-L-serine:2-oxoglutarate aminotransferase activity"/>
    <property type="evidence" value="ECO:0007669"/>
    <property type="project" value="UniProtKB-EC"/>
</dbReference>
<keyword evidence="5" id="KW-0963">Cytoplasm</keyword>
<comment type="catalytic activity">
    <reaction evidence="11">
        <text>O-phospho-L-serine + 2-oxoglutarate = 3-phosphooxypyruvate + L-glutamate</text>
        <dbReference type="Rhea" id="RHEA:14329"/>
        <dbReference type="ChEBI" id="CHEBI:16810"/>
        <dbReference type="ChEBI" id="CHEBI:18110"/>
        <dbReference type="ChEBI" id="CHEBI:29985"/>
        <dbReference type="ChEBI" id="CHEBI:57524"/>
        <dbReference type="EC" id="2.6.1.52"/>
    </reaction>
</comment>
<dbReference type="GO" id="GO:0008453">
    <property type="term" value="F:alanine-glyoxylate transaminase activity"/>
    <property type="evidence" value="ECO:0007669"/>
    <property type="project" value="TreeGrafter"/>
</dbReference>
<keyword evidence="7" id="KW-0028">Amino-acid biosynthesis</keyword>
<comment type="pathway">
    <text evidence="2">Amino-acid biosynthesis; L-serine biosynthesis; L-serine from 3-phospho-D-glycerate: step 2/3.</text>
</comment>
<dbReference type="EC" id="2.6.1.52" evidence="4"/>
<dbReference type="NCBIfam" id="TIGR01365">
    <property type="entry name" value="serC_2"/>
    <property type="match status" value="1"/>
</dbReference>
<name>A0A1V4I287_NITVU</name>
<dbReference type="Proteomes" id="UP000189940">
    <property type="component" value="Unassembled WGS sequence"/>
</dbReference>
<dbReference type="PANTHER" id="PTHR21152">
    <property type="entry name" value="AMINOTRANSFERASE CLASS V"/>
    <property type="match status" value="1"/>
</dbReference>
<protein>
    <recommendedName>
        <fullName evidence="4">phosphoserine transaminase</fullName>
        <ecNumber evidence="4">2.6.1.52</ecNumber>
    </recommendedName>
</protein>
<proteinExistence type="inferred from homology"/>
<dbReference type="InterPro" id="IPR015421">
    <property type="entry name" value="PyrdxlP-dep_Trfase_major"/>
</dbReference>
<comment type="cofactor">
    <cofactor evidence="1">
        <name>pyridoxal 5'-phosphate</name>
        <dbReference type="ChEBI" id="CHEBI:597326"/>
    </cofactor>
</comment>
<evidence type="ECO:0000256" key="7">
    <source>
        <dbReference type="ARBA" id="ARBA00022605"/>
    </source>
</evidence>
<dbReference type="OrthoDB" id="9772439at2"/>
<reference evidence="13 14" key="1">
    <citation type="submission" date="2017-02" db="EMBL/GenBank/DDBJ databases">
        <title>Genome sequence of the nitrite-oxidizing bacterium Nitrobacter vulgaris strain Ab1.</title>
        <authorList>
            <person name="Mellbye B.L."/>
            <person name="Davis E.W."/>
            <person name="Spieck E."/>
            <person name="Chang J.H."/>
            <person name="Bottomley P.J."/>
            <person name="Sayavedra-Soto L.A."/>
        </authorList>
    </citation>
    <scope>NUCLEOTIDE SEQUENCE [LARGE SCALE GENOMIC DNA]</scope>
    <source>
        <strain evidence="13 14">Ab1</strain>
    </source>
</reference>
<dbReference type="InterPro" id="IPR015422">
    <property type="entry name" value="PyrdxlP-dep_Trfase_small"/>
</dbReference>
<dbReference type="InterPro" id="IPR006271">
    <property type="entry name" value="Pser_aminoTfrase_methanosarc"/>
</dbReference>
<evidence type="ECO:0000256" key="8">
    <source>
        <dbReference type="ARBA" id="ARBA00022679"/>
    </source>
</evidence>
<dbReference type="RefSeq" id="WP_079445892.1">
    <property type="nucleotide sequence ID" value="NZ_MWPQ01000019.1"/>
</dbReference>
<evidence type="ECO:0000256" key="3">
    <source>
        <dbReference type="ARBA" id="ARBA00006904"/>
    </source>
</evidence>
<keyword evidence="9" id="KW-0663">Pyridoxal phosphate</keyword>
<evidence type="ECO:0000256" key="11">
    <source>
        <dbReference type="ARBA" id="ARBA00049007"/>
    </source>
</evidence>
<comment type="similarity">
    <text evidence="3">Belongs to the class-V pyridoxal-phosphate-dependent aminotransferase family. SerC subfamily.</text>
</comment>
<evidence type="ECO:0000256" key="12">
    <source>
        <dbReference type="SAM" id="MobiDB-lite"/>
    </source>
</evidence>
<dbReference type="PANTHER" id="PTHR21152:SF40">
    <property type="entry name" value="ALANINE--GLYOXYLATE AMINOTRANSFERASE"/>
    <property type="match status" value="1"/>
</dbReference>
<evidence type="ECO:0000256" key="4">
    <source>
        <dbReference type="ARBA" id="ARBA00013030"/>
    </source>
</evidence>
<dbReference type="CDD" id="cd01494">
    <property type="entry name" value="AAT_I"/>
    <property type="match status" value="1"/>
</dbReference>
<dbReference type="GO" id="GO:0019265">
    <property type="term" value="P:glycine biosynthetic process, by transamination of glyoxylate"/>
    <property type="evidence" value="ECO:0007669"/>
    <property type="project" value="TreeGrafter"/>
</dbReference>
<dbReference type="GO" id="GO:0004760">
    <property type="term" value="F:L-serine-pyruvate transaminase activity"/>
    <property type="evidence" value="ECO:0007669"/>
    <property type="project" value="TreeGrafter"/>
</dbReference>
<dbReference type="NCBIfam" id="NF002841">
    <property type="entry name" value="PRK03080.1-2"/>
    <property type="match status" value="1"/>
</dbReference>
<evidence type="ECO:0000256" key="9">
    <source>
        <dbReference type="ARBA" id="ARBA00022898"/>
    </source>
</evidence>
<keyword evidence="14" id="KW-1185">Reference proteome</keyword>
<accession>A0A1V4I287</accession>
<dbReference type="GO" id="GO:0006564">
    <property type="term" value="P:L-serine biosynthetic process"/>
    <property type="evidence" value="ECO:0007669"/>
    <property type="project" value="UniProtKB-KW"/>
</dbReference>
<evidence type="ECO:0000256" key="6">
    <source>
        <dbReference type="ARBA" id="ARBA00022576"/>
    </source>
</evidence>
<dbReference type="InterPro" id="IPR022278">
    <property type="entry name" value="Pser_aminoTfrase"/>
</dbReference>
<keyword evidence="6 13" id="KW-0032">Aminotransferase</keyword>
<dbReference type="PIRSF" id="PIRSF000525">
    <property type="entry name" value="SerC"/>
    <property type="match status" value="1"/>
</dbReference>
<organism evidence="13 14">
    <name type="scientific">Nitrobacter vulgaris</name>
    <dbReference type="NCBI Taxonomy" id="29421"/>
    <lineage>
        <taxon>Bacteria</taxon>
        <taxon>Pseudomonadati</taxon>
        <taxon>Pseudomonadota</taxon>
        <taxon>Alphaproteobacteria</taxon>
        <taxon>Hyphomicrobiales</taxon>
        <taxon>Nitrobacteraceae</taxon>
        <taxon>Nitrobacter</taxon>
    </lineage>
</organism>
<dbReference type="EMBL" id="MWPQ01000019">
    <property type="protein sequence ID" value="OPH83932.1"/>
    <property type="molecule type" value="Genomic_DNA"/>
</dbReference>
<gene>
    <name evidence="13" type="ORF">B2M20_04545</name>
</gene>
<dbReference type="Gene3D" id="3.40.640.10">
    <property type="entry name" value="Type I PLP-dependent aspartate aminotransferase-like (Major domain)"/>
    <property type="match status" value="1"/>
</dbReference>
<dbReference type="SUPFAM" id="SSF53383">
    <property type="entry name" value="PLP-dependent transferases"/>
    <property type="match status" value="1"/>
</dbReference>